<evidence type="ECO:0000313" key="1">
    <source>
        <dbReference type="EMBL" id="MDR6530787.1"/>
    </source>
</evidence>
<reference evidence="1 2" key="1">
    <citation type="submission" date="2023-07" db="EMBL/GenBank/DDBJ databases">
        <title>Sorghum-associated microbial communities from plants grown in Nebraska, USA.</title>
        <authorList>
            <person name="Schachtman D."/>
        </authorList>
    </citation>
    <scope>NUCLEOTIDE SEQUENCE [LARGE SCALE GENOMIC DNA]</scope>
    <source>
        <strain evidence="1 2">DS2154</strain>
    </source>
</reference>
<dbReference type="Proteomes" id="UP001262754">
    <property type="component" value="Unassembled WGS sequence"/>
</dbReference>
<accession>A0ABU1MX79</accession>
<dbReference type="RefSeq" id="WP_310030484.1">
    <property type="nucleotide sequence ID" value="NZ_JAVDRL010000004.1"/>
</dbReference>
<evidence type="ECO:0008006" key="3">
    <source>
        <dbReference type="Google" id="ProtNLM"/>
    </source>
</evidence>
<evidence type="ECO:0000313" key="2">
    <source>
        <dbReference type="Proteomes" id="UP001262754"/>
    </source>
</evidence>
<protein>
    <recommendedName>
        <fullName evidence="3">Phasin protein</fullName>
    </recommendedName>
</protein>
<sequence>MSQFDDFLAAAKANLSVLGKDSFEGYSDQVKALAQDALDKAKANLALWTGLLAAGQLSQAEFRNLVQGETDLTEIAGYTAAGVSQAEAQRLRDAVTLTVINTALDTFLNAKPAH</sequence>
<proteinExistence type="predicted"/>
<name>A0ABU1MX79_9CAUL</name>
<gene>
    <name evidence="1" type="ORF">J2800_001526</name>
</gene>
<dbReference type="EMBL" id="JAVDRL010000004">
    <property type="protein sequence ID" value="MDR6530787.1"/>
    <property type="molecule type" value="Genomic_DNA"/>
</dbReference>
<comment type="caution">
    <text evidence="1">The sequence shown here is derived from an EMBL/GenBank/DDBJ whole genome shotgun (WGS) entry which is preliminary data.</text>
</comment>
<keyword evidence="2" id="KW-1185">Reference proteome</keyword>
<organism evidence="1 2">
    <name type="scientific">Caulobacter rhizosphaerae</name>
    <dbReference type="NCBI Taxonomy" id="2010972"/>
    <lineage>
        <taxon>Bacteria</taxon>
        <taxon>Pseudomonadati</taxon>
        <taxon>Pseudomonadota</taxon>
        <taxon>Alphaproteobacteria</taxon>
        <taxon>Caulobacterales</taxon>
        <taxon>Caulobacteraceae</taxon>
        <taxon>Caulobacter</taxon>
    </lineage>
</organism>